<dbReference type="Proteomes" id="UP000677228">
    <property type="component" value="Unassembled WGS sequence"/>
</dbReference>
<comment type="caution">
    <text evidence="1">The sequence shown here is derived from an EMBL/GenBank/DDBJ whole genome shotgun (WGS) entry which is preliminary data.</text>
</comment>
<dbReference type="EMBL" id="CAJOBC010002378">
    <property type="protein sequence ID" value="CAF3730228.1"/>
    <property type="molecule type" value="Genomic_DNA"/>
</dbReference>
<evidence type="ECO:0000313" key="5">
    <source>
        <dbReference type="Proteomes" id="UP000663829"/>
    </source>
</evidence>
<protein>
    <submittedName>
        <fullName evidence="1">Uncharacterized protein</fullName>
    </submittedName>
</protein>
<evidence type="ECO:0000313" key="1">
    <source>
        <dbReference type="EMBL" id="CAF0955033.1"/>
    </source>
</evidence>
<evidence type="ECO:0000313" key="2">
    <source>
        <dbReference type="EMBL" id="CAF1004362.1"/>
    </source>
</evidence>
<proteinExistence type="predicted"/>
<dbReference type="EMBL" id="CAJOBA010006466">
    <property type="protein sequence ID" value="CAF3773627.1"/>
    <property type="molecule type" value="Genomic_DNA"/>
</dbReference>
<evidence type="ECO:0000313" key="3">
    <source>
        <dbReference type="EMBL" id="CAF3730228.1"/>
    </source>
</evidence>
<name>A0A814DMX8_9BILA</name>
<dbReference type="Proteomes" id="UP000681722">
    <property type="component" value="Unassembled WGS sequence"/>
</dbReference>
<reference evidence="1" key="1">
    <citation type="submission" date="2021-02" db="EMBL/GenBank/DDBJ databases">
        <authorList>
            <person name="Nowell W R."/>
        </authorList>
    </citation>
    <scope>NUCLEOTIDE SEQUENCE</scope>
</reference>
<sequence length="152" mass="17533">MCMRQLSYPYGPYTQIGYINEESSYQAVQILMLLTLNNSVFDQNSQSAIVQYSWSNATYADSYCLCTSSYCNQNFQTCAPNLTNYIRLWTIQQSYTGTILTTVAMTTTSAILTTTVNNGKQTHSEIFLFQFITYILFFHYNHLIESSQRTQF</sequence>
<gene>
    <name evidence="1" type="ORF">GPM918_LOCUS11451</name>
    <name evidence="2" type="ORF">OVA965_LOCUS14723</name>
    <name evidence="3" type="ORF">SRO942_LOCUS11452</name>
    <name evidence="4" type="ORF">TMI583_LOCUS14726</name>
</gene>
<dbReference type="Proteomes" id="UP000663829">
    <property type="component" value="Unassembled WGS sequence"/>
</dbReference>
<dbReference type="EMBL" id="CAJNOK010006460">
    <property type="protein sequence ID" value="CAF1004362.1"/>
    <property type="molecule type" value="Genomic_DNA"/>
</dbReference>
<organism evidence="1 5">
    <name type="scientific">Didymodactylos carnosus</name>
    <dbReference type="NCBI Taxonomy" id="1234261"/>
    <lineage>
        <taxon>Eukaryota</taxon>
        <taxon>Metazoa</taxon>
        <taxon>Spiralia</taxon>
        <taxon>Gnathifera</taxon>
        <taxon>Rotifera</taxon>
        <taxon>Eurotatoria</taxon>
        <taxon>Bdelloidea</taxon>
        <taxon>Philodinida</taxon>
        <taxon>Philodinidae</taxon>
        <taxon>Didymodactylos</taxon>
    </lineage>
</organism>
<evidence type="ECO:0000313" key="4">
    <source>
        <dbReference type="EMBL" id="CAF3773627.1"/>
    </source>
</evidence>
<keyword evidence="5" id="KW-1185">Reference proteome</keyword>
<dbReference type="Proteomes" id="UP000682733">
    <property type="component" value="Unassembled WGS sequence"/>
</dbReference>
<dbReference type="AlphaFoldDB" id="A0A814DMX8"/>
<dbReference type="EMBL" id="CAJNOQ010002378">
    <property type="protein sequence ID" value="CAF0955033.1"/>
    <property type="molecule type" value="Genomic_DNA"/>
</dbReference>
<accession>A0A814DMX8</accession>